<dbReference type="STRING" id="312017.Q23QF2"/>
<evidence type="ECO:0000256" key="5">
    <source>
        <dbReference type="SAM" id="Phobius"/>
    </source>
</evidence>
<organism evidence="6 7">
    <name type="scientific">Tetrahymena thermophila (strain SB210)</name>
    <dbReference type="NCBI Taxonomy" id="312017"/>
    <lineage>
        <taxon>Eukaryota</taxon>
        <taxon>Sar</taxon>
        <taxon>Alveolata</taxon>
        <taxon>Ciliophora</taxon>
        <taxon>Intramacronucleata</taxon>
        <taxon>Oligohymenophorea</taxon>
        <taxon>Hymenostomatida</taxon>
        <taxon>Tetrahymenina</taxon>
        <taxon>Tetrahymenidae</taxon>
        <taxon>Tetrahymena</taxon>
    </lineage>
</organism>
<dbReference type="SUPFAM" id="SSF56059">
    <property type="entry name" value="Glutathione synthetase ATP-binding domain-like"/>
    <property type="match status" value="1"/>
</dbReference>
<keyword evidence="1 6" id="KW-0436">Ligase</keyword>
<evidence type="ECO:0000256" key="1">
    <source>
        <dbReference type="ARBA" id="ARBA00022598"/>
    </source>
</evidence>
<keyword evidence="2" id="KW-0547">Nucleotide-binding</keyword>
<dbReference type="OrthoDB" id="288171at2759"/>
<dbReference type="PROSITE" id="PS51221">
    <property type="entry name" value="TTL"/>
    <property type="match status" value="1"/>
</dbReference>
<evidence type="ECO:0000256" key="2">
    <source>
        <dbReference type="ARBA" id="ARBA00022741"/>
    </source>
</evidence>
<dbReference type="HOGENOM" id="CLU_369857_0_0_1"/>
<sequence>MKLKKIFWWIIALNILGIIAVIVMILKSSYQTKKFGDDNSAKTRSRERSFEQKSTKNNTKSEITTIKDEGRKDQQKVVYDIYQELQKIGQLSKQEIKAKQNKTLSLEQTAVSKSDEFQSFFKQMNVLRMIYDYPQLDRKIHFNDMPDGHPLYDEPYMGLINDPNYCDYVDAYNVLYPHNIHNAMNIFNDYNNDGLARQVFKQYGYDVMPDFINKDMPDEEFNSRKYLIPFNTTMIFTKKVKSYYYHEFNKNLYCVSQIYNHIPGHGTLTRKDLNVESVNNYAKRFENKPHCFKKNQFFPASYRLDNETECRQFFEIFNSKEYKKLKEKEGISYITKVSYGSHRANGLELVDDEYEVRLRRKYYNGQLCGQIEDNLMAQKYVANPHLLEGHKYDFRVYLLIASTDPLIIYYHDGFLRLSILKYDKNSKEKSIHFANTNLAKDLFENAEQYKNITGMTEAEMRNFQMWNMSRYEDFLVSKGKVKRGWLDDYLRPELQKAFIHAVKMSEHAFLKDPRVFEMFGLDFLFDENLNLWFIECNASPVLQGTSEEKMIFQSELVRDLLQIQYSYLRSRWLRIRKIITKLQTQLKEGNPDLKSLREEFKKVNKNYLEKEYQIKNNSFVKITDLNLPGKAAYGNLFEEDCFATDQKNQSKTDRQVDNNNQKSKAKVSYKEEP</sequence>
<dbReference type="eggNOG" id="KOG2157">
    <property type="taxonomic scope" value="Eukaryota"/>
</dbReference>
<proteinExistence type="predicted"/>
<dbReference type="InParanoid" id="Q23QF2"/>
<reference evidence="7" key="1">
    <citation type="journal article" date="2006" name="PLoS Biol.">
        <title>Macronuclear genome sequence of the ciliate Tetrahymena thermophila, a model eukaryote.</title>
        <authorList>
            <person name="Eisen J.A."/>
            <person name="Coyne R.S."/>
            <person name="Wu M."/>
            <person name="Wu D."/>
            <person name="Thiagarajan M."/>
            <person name="Wortman J.R."/>
            <person name="Badger J.H."/>
            <person name="Ren Q."/>
            <person name="Amedeo P."/>
            <person name="Jones K.M."/>
            <person name="Tallon L.J."/>
            <person name="Delcher A.L."/>
            <person name="Salzberg S.L."/>
            <person name="Silva J.C."/>
            <person name="Haas B.J."/>
            <person name="Majoros W.H."/>
            <person name="Farzad M."/>
            <person name="Carlton J.M."/>
            <person name="Smith R.K. Jr."/>
            <person name="Garg J."/>
            <person name="Pearlman R.E."/>
            <person name="Karrer K.M."/>
            <person name="Sun L."/>
            <person name="Manning G."/>
            <person name="Elde N.C."/>
            <person name="Turkewitz A.P."/>
            <person name="Asai D.J."/>
            <person name="Wilkes D.E."/>
            <person name="Wang Y."/>
            <person name="Cai H."/>
            <person name="Collins K."/>
            <person name="Stewart B.A."/>
            <person name="Lee S.R."/>
            <person name="Wilamowska K."/>
            <person name="Weinberg Z."/>
            <person name="Ruzzo W.L."/>
            <person name="Wloga D."/>
            <person name="Gaertig J."/>
            <person name="Frankel J."/>
            <person name="Tsao C.-C."/>
            <person name="Gorovsky M.A."/>
            <person name="Keeling P.J."/>
            <person name="Waller R.F."/>
            <person name="Patron N.J."/>
            <person name="Cherry J.M."/>
            <person name="Stover N.A."/>
            <person name="Krieger C.J."/>
            <person name="del Toro C."/>
            <person name="Ryder H.F."/>
            <person name="Williamson S.C."/>
            <person name="Barbeau R.A."/>
            <person name="Hamilton E.P."/>
            <person name="Orias E."/>
        </authorList>
    </citation>
    <scope>NUCLEOTIDE SEQUENCE [LARGE SCALE GENOMIC DNA]</scope>
    <source>
        <strain evidence="7">SB210</strain>
    </source>
</reference>
<evidence type="ECO:0000313" key="7">
    <source>
        <dbReference type="Proteomes" id="UP000009168"/>
    </source>
</evidence>
<evidence type="ECO:0000256" key="4">
    <source>
        <dbReference type="SAM" id="MobiDB-lite"/>
    </source>
</evidence>
<feature type="region of interest" description="Disordered" evidence="4">
    <location>
        <begin position="646"/>
        <end position="673"/>
    </location>
</feature>
<dbReference type="GO" id="GO:0000226">
    <property type="term" value="P:microtubule cytoskeleton organization"/>
    <property type="evidence" value="ECO:0007669"/>
    <property type="project" value="TreeGrafter"/>
</dbReference>
<keyword evidence="3" id="KW-0067">ATP-binding</keyword>
<dbReference type="PANTHER" id="PTHR12241:SF147">
    <property type="entry name" value="TUBULIN POLYGLUTAMYLASE TTLL7"/>
    <property type="match status" value="1"/>
</dbReference>
<dbReference type="EMBL" id="GG662648">
    <property type="protein sequence ID" value="EAR98745.2"/>
    <property type="molecule type" value="Genomic_DNA"/>
</dbReference>
<dbReference type="Gene3D" id="3.30.470.20">
    <property type="entry name" value="ATP-grasp fold, B domain"/>
    <property type="match status" value="1"/>
</dbReference>
<keyword evidence="7" id="KW-1185">Reference proteome</keyword>
<dbReference type="GO" id="GO:0015631">
    <property type="term" value="F:tubulin binding"/>
    <property type="evidence" value="ECO:0007669"/>
    <property type="project" value="TreeGrafter"/>
</dbReference>
<dbReference type="Pfam" id="PF03133">
    <property type="entry name" value="TTL"/>
    <property type="match status" value="1"/>
</dbReference>
<dbReference type="InterPro" id="IPR004344">
    <property type="entry name" value="TTL/TTLL_fam"/>
</dbReference>
<feature type="region of interest" description="Disordered" evidence="4">
    <location>
        <begin position="35"/>
        <end position="65"/>
    </location>
</feature>
<dbReference type="PANTHER" id="PTHR12241">
    <property type="entry name" value="TUBULIN POLYGLUTAMYLASE"/>
    <property type="match status" value="1"/>
</dbReference>
<evidence type="ECO:0000256" key="3">
    <source>
        <dbReference type="ARBA" id="ARBA00022840"/>
    </source>
</evidence>
<dbReference type="RefSeq" id="XP_001018990.2">
    <property type="nucleotide sequence ID" value="XM_001018990.2"/>
</dbReference>
<keyword evidence="5" id="KW-1133">Transmembrane helix</keyword>
<dbReference type="AlphaFoldDB" id="Q23QF2"/>
<dbReference type="Proteomes" id="UP000009168">
    <property type="component" value="Unassembled WGS sequence"/>
</dbReference>
<dbReference type="GO" id="GO:0036064">
    <property type="term" value="C:ciliary basal body"/>
    <property type="evidence" value="ECO:0007669"/>
    <property type="project" value="TreeGrafter"/>
</dbReference>
<feature type="compositionally biased region" description="Polar residues" evidence="4">
    <location>
        <begin position="55"/>
        <end position="64"/>
    </location>
</feature>
<dbReference type="GO" id="GO:0070740">
    <property type="term" value="F:tubulin-glutamic acid ligase activity"/>
    <property type="evidence" value="ECO:0007669"/>
    <property type="project" value="TreeGrafter"/>
</dbReference>
<evidence type="ECO:0000313" key="6">
    <source>
        <dbReference type="EMBL" id="EAR98745.2"/>
    </source>
</evidence>
<dbReference type="GeneID" id="7842328"/>
<accession>Q23QF2</accession>
<feature type="transmembrane region" description="Helical" evidence="5">
    <location>
        <begin position="6"/>
        <end position="26"/>
    </location>
</feature>
<keyword evidence="5" id="KW-0812">Transmembrane</keyword>
<dbReference type="KEGG" id="tet:TTHERM_01208740"/>
<name>Q23QF2_TETTS</name>
<feature type="compositionally biased region" description="Basic and acidic residues" evidence="4">
    <location>
        <begin position="35"/>
        <end position="54"/>
    </location>
</feature>
<gene>
    <name evidence="6" type="ORF">TTHERM_01208740</name>
</gene>
<protein>
    <submittedName>
        <fullName evidence="6">Tubulin tyrosine ligase family protein</fullName>
    </submittedName>
</protein>
<dbReference type="GO" id="GO:0005524">
    <property type="term" value="F:ATP binding"/>
    <property type="evidence" value="ECO:0007669"/>
    <property type="project" value="UniProtKB-KW"/>
</dbReference>
<keyword evidence="5" id="KW-0472">Membrane</keyword>